<keyword evidence="3" id="KW-1185">Reference proteome</keyword>
<sequence length="215" mass="22024">MSTPQERSQSRGREAFSTGRGGLGNIRAPSASTSRSRPDPTSGPDDFSDSRGREPVSNSDRLYSTGRGGAGNIRSPSRDQSKPPAPAPIDASEKEIIRNHLAASQTEPVSTGRGGLGNISSRSRSRGPALAVHSTGRGGAGNILTGDAGAADVIDEAERKKLTAEHETPAYHSTGRGGLANLASGPQPGVEKVVHAPGGYESTGRGGAGNIKHNN</sequence>
<dbReference type="EMBL" id="JANIEX010000013">
    <property type="protein sequence ID" value="KAJ3576386.1"/>
    <property type="molecule type" value="Genomic_DNA"/>
</dbReference>
<dbReference type="PANTHER" id="PTHR34693:SF1">
    <property type="entry name" value="PROTEIN PAR32"/>
    <property type="match status" value="1"/>
</dbReference>
<dbReference type="InterPro" id="IPR022024">
    <property type="entry name" value="DUF3602"/>
</dbReference>
<reference evidence="2" key="1">
    <citation type="submission" date="2022-07" db="EMBL/GenBank/DDBJ databases">
        <title>Genome Sequence of Leucocoprinus birnbaumii.</title>
        <authorList>
            <person name="Buettner E."/>
        </authorList>
    </citation>
    <scope>NUCLEOTIDE SEQUENCE</scope>
    <source>
        <strain evidence="2">VT141</strain>
    </source>
</reference>
<dbReference type="AlphaFoldDB" id="A0AAD5YWP3"/>
<evidence type="ECO:0000313" key="3">
    <source>
        <dbReference type="Proteomes" id="UP001213000"/>
    </source>
</evidence>
<organism evidence="2 3">
    <name type="scientific">Leucocoprinus birnbaumii</name>
    <dbReference type="NCBI Taxonomy" id="56174"/>
    <lineage>
        <taxon>Eukaryota</taxon>
        <taxon>Fungi</taxon>
        <taxon>Dikarya</taxon>
        <taxon>Basidiomycota</taxon>
        <taxon>Agaricomycotina</taxon>
        <taxon>Agaricomycetes</taxon>
        <taxon>Agaricomycetidae</taxon>
        <taxon>Agaricales</taxon>
        <taxon>Agaricineae</taxon>
        <taxon>Agaricaceae</taxon>
        <taxon>Leucocoprinus</taxon>
    </lineage>
</organism>
<dbReference type="PANTHER" id="PTHR34693">
    <property type="entry name" value="PROTEIN PAR32"/>
    <property type="match status" value="1"/>
</dbReference>
<accession>A0AAD5YWP3</accession>
<proteinExistence type="predicted"/>
<comment type="caution">
    <text evidence="2">The sequence shown here is derived from an EMBL/GenBank/DDBJ whole genome shotgun (WGS) entry which is preliminary data.</text>
</comment>
<feature type="compositionally biased region" description="Basic and acidic residues" evidence="1">
    <location>
        <begin position="156"/>
        <end position="169"/>
    </location>
</feature>
<name>A0AAD5YWP3_9AGAR</name>
<feature type="compositionally biased region" description="Low complexity" evidence="1">
    <location>
        <begin position="27"/>
        <end position="45"/>
    </location>
</feature>
<dbReference type="Proteomes" id="UP001213000">
    <property type="component" value="Unassembled WGS sequence"/>
</dbReference>
<dbReference type="Pfam" id="PF12223">
    <property type="entry name" value="DUF3602"/>
    <property type="match status" value="3"/>
</dbReference>
<protein>
    <submittedName>
        <fullName evidence="2">Uncharacterized protein</fullName>
    </submittedName>
</protein>
<evidence type="ECO:0000313" key="2">
    <source>
        <dbReference type="EMBL" id="KAJ3576386.1"/>
    </source>
</evidence>
<dbReference type="InterPro" id="IPR053203">
    <property type="entry name" value="Cisplatin_resist-associated"/>
</dbReference>
<feature type="region of interest" description="Disordered" evidence="1">
    <location>
        <begin position="1"/>
        <end position="215"/>
    </location>
</feature>
<gene>
    <name evidence="2" type="ORF">NP233_g483</name>
</gene>
<evidence type="ECO:0000256" key="1">
    <source>
        <dbReference type="SAM" id="MobiDB-lite"/>
    </source>
</evidence>